<proteinExistence type="predicted"/>
<evidence type="ECO:0000313" key="3">
    <source>
        <dbReference type="EMBL" id="APF18561.1"/>
    </source>
</evidence>
<dbReference type="Proteomes" id="UP000004671">
    <property type="component" value="Chromosome"/>
</dbReference>
<feature type="transmembrane region" description="Helical" evidence="1">
    <location>
        <begin position="410"/>
        <end position="430"/>
    </location>
</feature>
<keyword evidence="1" id="KW-0812">Transmembrane</keyword>
<name>H1XSK3_CALAY</name>
<feature type="transmembrane region" description="Helical" evidence="1">
    <location>
        <begin position="310"/>
        <end position="329"/>
    </location>
</feature>
<accession>H1XSK3</accession>
<dbReference type="eggNOG" id="COG4299">
    <property type="taxonomic scope" value="Bacteria"/>
</dbReference>
<protein>
    <recommendedName>
        <fullName evidence="2">DUF5009 domain-containing protein</fullName>
    </recommendedName>
</protein>
<keyword evidence="1" id="KW-0472">Membrane</keyword>
<dbReference type="EMBL" id="CM001402">
    <property type="protein sequence ID" value="EHO42551.1"/>
    <property type="molecule type" value="Genomic_DNA"/>
</dbReference>
<dbReference type="HOGENOM" id="CLU_582372_0_0_0"/>
<reference evidence="3 6" key="2">
    <citation type="submission" date="2016-11" db="EMBL/GenBank/DDBJ databases">
        <title>Genomic analysis of Caldithrix abyssi and proposal of a novel bacterial phylum Caldithrichaeota.</title>
        <authorList>
            <person name="Kublanov I."/>
            <person name="Sigalova O."/>
            <person name="Gavrilov S."/>
            <person name="Lebedinsky A."/>
            <person name="Ivanova N."/>
            <person name="Daum C."/>
            <person name="Reddy T."/>
            <person name="Klenk H.P."/>
            <person name="Goker M."/>
            <person name="Reva O."/>
            <person name="Miroshnichenko M."/>
            <person name="Kyprides N."/>
            <person name="Woyke T."/>
            <person name="Gelfand M."/>
        </authorList>
    </citation>
    <scope>NUCLEOTIDE SEQUENCE [LARGE SCALE GENOMIC DNA]</scope>
    <source>
        <strain evidence="3 6">LF13</strain>
    </source>
</reference>
<evidence type="ECO:0000313" key="5">
    <source>
        <dbReference type="Proteomes" id="UP000004671"/>
    </source>
</evidence>
<feature type="transmembrane region" description="Helical" evidence="1">
    <location>
        <begin position="56"/>
        <end position="78"/>
    </location>
</feature>
<feature type="transmembrane region" description="Helical" evidence="1">
    <location>
        <begin position="122"/>
        <end position="140"/>
    </location>
</feature>
<feature type="transmembrane region" description="Helical" evidence="1">
    <location>
        <begin position="90"/>
        <end position="110"/>
    </location>
</feature>
<feature type="transmembrane region" description="Helical" evidence="1">
    <location>
        <begin position="152"/>
        <end position="172"/>
    </location>
</feature>
<sequence>MKSANERVLNLDALRGFAILTMVLAGTIPYTGLPAWMYHAQLPPPERIFNPNLPGFTWVDLVFPLFLFSLGAAIPLALEKRLTRQSLPRVGLHIVERTFLLAFFAIFLFHVRPHIIDPQLTVQAWLLALLGFAIMFAIFVKLPEHWPFQFRLVFKLFAWLAALLLLFLLRYPDGSGFSLYRSDIIIIVLTNVYFSGSVIWLLTRNNLLVRLGVLGVLLAIRLAHTEPGWIQWLWEFRPLPWLYNLYYHQYLFLVIPGTIVGEAMLEWRKNLKTTTAPLFSRPAWHPLGVGLIMLLILTVNLIGLQARWLWFNHLSTFILLSGGWLLLKNGQTPTENFLKKIFLWGCYWMILGLVFEPYEGGIKKDHPTMSYYLVTSGLSIFLLIAFTIFEALFKRPFWLKLLAGNGQNPMIAYVGFANFLWPILALSGLASLFDQLTCASPWLGFIKGLLYTATVALGVYWLSKHKIFWKT</sequence>
<evidence type="ECO:0000313" key="4">
    <source>
        <dbReference type="EMBL" id="EHO42551.1"/>
    </source>
</evidence>
<keyword evidence="5" id="KW-1185">Reference proteome</keyword>
<feature type="transmembrane region" description="Helical" evidence="1">
    <location>
        <begin position="12"/>
        <end position="36"/>
    </location>
</feature>
<feature type="transmembrane region" description="Helical" evidence="1">
    <location>
        <begin position="442"/>
        <end position="462"/>
    </location>
</feature>
<feature type="transmembrane region" description="Helical" evidence="1">
    <location>
        <begin position="245"/>
        <end position="265"/>
    </location>
</feature>
<feature type="transmembrane region" description="Helical" evidence="1">
    <location>
        <begin position="370"/>
        <end position="389"/>
    </location>
</feature>
<feature type="transmembrane region" description="Helical" evidence="1">
    <location>
        <begin position="286"/>
        <end position="304"/>
    </location>
</feature>
<dbReference type="PANTHER" id="PTHR31061:SF24">
    <property type="entry name" value="LD22376P"/>
    <property type="match status" value="1"/>
</dbReference>
<feature type="transmembrane region" description="Helical" evidence="1">
    <location>
        <begin position="341"/>
        <end position="358"/>
    </location>
</feature>
<gene>
    <name evidence="3" type="ORF">Cabys_1812</name>
    <name evidence="4" type="ORF">Calab_2944</name>
</gene>
<evidence type="ECO:0000256" key="1">
    <source>
        <dbReference type="SAM" id="Phobius"/>
    </source>
</evidence>
<evidence type="ECO:0000313" key="6">
    <source>
        <dbReference type="Proteomes" id="UP000183868"/>
    </source>
</evidence>
<dbReference type="Pfam" id="PF16401">
    <property type="entry name" value="DUF5009"/>
    <property type="match status" value="1"/>
</dbReference>
<dbReference type="InterPro" id="IPR032176">
    <property type="entry name" value="DUF5009"/>
</dbReference>
<feature type="transmembrane region" description="Helical" evidence="1">
    <location>
        <begin position="184"/>
        <end position="202"/>
    </location>
</feature>
<dbReference type="STRING" id="880073.Cabys_1812"/>
<dbReference type="PaxDb" id="880073-Calab_2944"/>
<dbReference type="InParanoid" id="H1XSK3"/>
<dbReference type="OrthoDB" id="9811314at2"/>
<dbReference type="KEGG" id="caby:Cabys_1812"/>
<evidence type="ECO:0000259" key="2">
    <source>
        <dbReference type="Pfam" id="PF16401"/>
    </source>
</evidence>
<feature type="domain" description="DUF5009" evidence="2">
    <location>
        <begin position="10"/>
        <end position="263"/>
    </location>
</feature>
<keyword evidence="1" id="KW-1133">Transmembrane helix</keyword>
<organism evidence="4 5">
    <name type="scientific">Caldithrix abyssi DSM 13497</name>
    <dbReference type="NCBI Taxonomy" id="880073"/>
    <lineage>
        <taxon>Bacteria</taxon>
        <taxon>Pseudomonadati</taxon>
        <taxon>Calditrichota</taxon>
        <taxon>Calditrichia</taxon>
        <taxon>Calditrichales</taxon>
        <taxon>Calditrichaceae</taxon>
        <taxon>Caldithrix</taxon>
    </lineage>
</organism>
<reference evidence="4 5" key="1">
    <citation type="submission" date="2011-09" db="EMBL/GenBank/DDBJ databases">
        <title>The permanent draft genome of Caldithrix abyssi DSM 13497.</title>
        <authorList>
            <consortium name="US DOE Joint Genome Institute (JGI-PGF)"/>
            <person name="Lucas S."/>
            <person name="Han J."/>
            <person name="Lapidus A."/>
            <person name="Bruce D."/>
            <person name="Goodwin L."/>
            <person name="Pitluck S."/>
            <person name="Peters L."/>
            <person name="Kyrpides N."/>
            <person name="Mavromatis K."/>
            <person name="Ivanova N."/>
            <person name="Mikhailova N."/>
            <person name="Chertkov O."/>
            <person name="Detter J.C."/>
            <person name="Tapia R."/>
            <person name="Han C."/>
            <person name="Land M."/>
            <person name="Hauser L."/>
            <person name="Markowitz V."/>
            <person name="Cheng J.-F."/>
            <person name="Hugenholtz P."/>
            <person name="Woyke T."/>
            <person name="Wu D."/>
            <person name="Spring S."/>
            <person name="Brambilla E."/>
            <person name="Klenk H.-P."/>
            <person name="Eisen J.A."/>
        </authorList>
    </citation>
    <scope>NUCLEOTIDE SEQUENCE [LARGE SCALE GENOMIC DNA]</scope>
    <source>
        <strain evidence="4 5">DSM 13497</strain>
    </source>
</reference>
<dbReference type="AlphaFoldDB" id="H1XSK3"/>
<dbReference type="EMBL" id="CP018099">
    <property type="protein sequence ID" value="APF18561.1"/>
    <property type="molecule type" value="Genomic_DNA"/>
</dbReference>
<dbReference type="RefSeq" id="WP_006929908.1">
    <property type="nucleotide sequence ID" value="NZ_CM001402.1"/>
</dbReference>
<dbReference type="Proteomes" id="UP000183868">
    <property type="component" value="Chromosome"/>
</dbReference>
<dbReference type="PANTHER" id="PTHR31061">
    <property type="entry name" value="LD22376P"/>
    <property type="match status" value="1"/>
</dbReference>